<sequence length="354" mass="39227">MSTDAAAAFRSTCKRLRDAAVLPDMLKLSLPIFPLPKLASLAVLLSSQTAACMHLSVRLTDGEDNVKTTNVLDLFDCLGSIGDRLYSLDIPCHSIEDLLSMTRRFLPQLQLLVLRLSEESVVEPDFTLTYDVETDFEGEEKDTQNQLHTVVFSVPPGSAPFKFRSWLNLPPLDLSKFSNLQHLVLRGPIVKHHAFDSNGGRPFILRPHAKVTIDPALGGRKRTPWARQLAVFDTFDTMPGSAVPLNREYKEEDHAGREGRKQAFVARVVKRVIEMDDDGGPTEKLQSQAWSNFFPDAAVEGLMRGSGCSERSDFLLGPQQNNAVDFVAQDLLSVLRGAFGGLVMALCEVDCEVW</sequence>
<comment type="caution">
    <text evidence="1">The sequence shown here is derived from an EMBL/GenBank/DDBJ whole genome shotgun (WGS) entry which is preliminary data.</text>
</comment>
<organism evidence="1 2">
    <name type="scientific">Dunaliella salina</name>
    <name type="common">Green alga</name>
    <name type="synonym">Protococcus salinus</name>
    <dbReference type="NCBI Taxonomy" id="3046"/>
    <lineage>
        <taxon>Eukaryota</taxon>
        <taxon>Viridiplantae</taxon>
        <taxon>Chlorophyta</taxon>
        <taxon>core chlorophytes</taxon>
        <taxon>Chlorophyceae</taxon>
        <taxon>CS clade</taxon>
        <taxon>Chlamydomonadales</taxon>
        <taxon>Dunaliellaceae</taxon>
        <taxon>Dunaliella</taxon>
    </lineage>
</organism>
<accession>A0ABQ7GMV2</accession>
<reference evidence="1" key="1">
    <citation type="submission" date="2017-08" db="EMBL/GenBank/DDBJ databases">
        <authorList>
            <person name="Polle J.E."/>
            <person name="Barry K."/>
            <person name="Cushman J."/>
            <person name="Schmutz J."/>
            <person name="Tran D."/>
            <person name="Hathwaick L.T."/>
            <person name="Yim W.C."/>
            <person name="Jenkins J."/>
            <person name="Mckie-Krisberg Z.M."/>
            <person name="Prochnik S."/>
            <person name="Lindquist E."/>
            <person name="Dockter R.B."/>
            <person name="Adam C."/>
            <person name="Molina H."/>
            <person name="Bunkerborg J."/>
            <person name="Jin E."/>
            <person name="Buchheim M."/>
            <person name="Magnuson J."/>
        </authorList>
    </citation>
    <scope>NUCLEOTIDE SEQUENCE</scope>
    <source>
        <strain evidence="1">CCAP 19/18</strain>
    </source>
</reference>
<proteinExistence type="predicted"/>
<keyword evidence="2" id="KW-1185">Reference proteome</keyword>
<protein>
    <submittedName>
        <fullName evidence="1">Uncharacterized protein</fullName>
    </submittedName>
</protein>
<evidence type="ECO:0000313" key="2">
    <source>
        <dbReference type="Proteomes" id="UP000815325"/>
    </source>
</evidence>
<name>A0ABQ7GMV2_DUNSA</name>
<evidence type="ECO:0000313" key="1">
    <source>
        <dbReference type="EMBL" id="KAF5835929.1"/>
    </source>
</evidence>
<dbReference type="EMBL" id="MU069683">
    <property type="protein sequence ID" value="KAF5835929.1"/>
    <property type="molecule type" value="Genomic_DNA"/>
</dbReference>
<gene>
    <name evidence="1" type="ORF">DUNSADRAFT_6686</name>
</gene>
<dbReference type="Proteomes" id="UP000815325">
    <property type="component" value="Unassembled WGS sequence"/>
</dbReference>